<proteinExistence type="predicted"/>
<protein>
    <recommendedName>
        <fullName evidence="4">ABC transport system substrate-binding protein</fullName>
    </recommendedName>
</protein>
<dbReference type="Gene3D" id="3.40.50.2300">
    <property type="match status" value="1"/>
</dbReference>
<comment type="caution">
    <text evidence="2">The sequence shown here is derived from an EMBL/GenBank/DDBJ whole genome shotgun (WGS) entry which is preliminary data.</text>
</comment>
<accession>A0A3N7HSH9</accession>
<dbReference type="RefSeq" id="WP_124539608.1">
    <property type="nucleotide sequence ID" value="NZ_QUSW01000002.1"/>
</dbReference>
<sequence>MTPPAPSRRLALALALCVSACLSQAAFAADAKGIAVVYPDIGEPFRSVFLKIIEGIEEQAKGRVVSIPVAATVNQQELAADLKKQDVRVVIALGRNGLKAASGIDQVGVVAGGVLSVPEADAKRFTVHSLAPDPALLFGQLKSLLPNTKRILVVHDSRQNAWLIRRAREAAHTLGFEMVVQDAEDIKTAFRFYQEAFATADPKRDVIWLPQDSTTVDDATVLPFVLQESWNRGVAVFSSSVAHVKRGALFALYPNNRELGKSLAQSAAAALGPNHPSRGMLPLKEVLVAANLRTASHLGIQLGSRQQSFDLIFPEP</sequence>
<evidence type="ECO:0008006" key="4">
    <source>
        <dbReference type="Google" id="ProtNLM"/>
    </source>
</evidence>
<keyword evidence="1" id="KW-0732">Signal</keyword>
<name>A0A3N7HSH9_9BURK</name>
<keyword evidence="3" id="KW-1185">Reference proteome</keyword>
<dbReference type="InterPro" id="IPR007487">
    <property type="entry name" value="ABC_transpt-TYRBP-like"/>
</dbReference>
<evidence type="ECO:0000313" key="3">
    <source>
        <dbReference type="Proteomes" id="UP000267464"/>
    </source>
</evidence>
<dbReference type="EMBL" id="QUSW01000002">
    <property type="protein sequence ID" value="RQP24713.1"/>
    <property type="molecule type" value="Genomic_DNA"/>
</dbReference>
<dbReference type="OrthoDB" id="6381346at2"/>
<feature type="chain" id="PRO_5018186747" description="ABC transport system substrate-binding protein" evidence="1">
    <location>
        <begin position="29"/>
        <end position="316"/>
    </location>
</feature>
<evidence type="ECO:0000256" key="1">
    <source>
        <dbReference type="SAM" id="SignalP"/>
    </source>
</evidence>
<feature type="signal peptide" evidence="1">
    <location>
        <begin position="1"/>
        <end position="28"/>
    </location>
</feature>
<dbReference type="AlphaFoldDB" id="A0A3N7HSH9"/>
<evidence type="ECO:0000313" key="2">
    <source>
        <dbReference type="EMBL" id="RQP24713.1"/>
    </source>
</evidence>
<dbReference type="PANTHER" id="PTHR35271">
    <property type="entry name" value="ABC TRANSPORTER, SUBSTRATE-BINDING LIPOPROTEIN-RELATED"/>
    <property type="match status" value="1"/>
</dbReference>
<dbReference type="PANTHER" id="PTHR35271:SF1">
    <property type="entry name" value="ABC TRANSPORTER, SUBSTRATE-BINDING LIPOPROTEIN"/>
    <property type="match status" value="1"/>
</dbReference>
<organism evidence="2 3">
    <name type="scientific">Piscinibacter terrae</name>
    <dbReference type="NCBI Taxonomy" id="2496871"/>
    <lineage>
        <taxon>Bacteria</taxon>
        <taxon>Pseudomonadati</taxon>
        <taxon>Pseudomonadota</taxon>
        <taxon>Betaproteobacteria</taxon>
        <taxon>Burkholderiales</taxon>
        <taxon>Sphaerotilaceae</taxon>
        <taxon>Piscinibacter</taxon>
    </lineage>
</organism>
<dbReference type="Proteomes" id="UP000267464">
    <property type="component" value="Unassembled WGS sequence"/>
</dbReference>
<reference evidence="2 3" key="2">
    <citation type="submission" date="2018-12" db="EMBL/GenBank/DDBJ databases">
        <title>Rhizobacter gummiphilus sp. nov., a rubber-degrading bacterium isolated from the soil of a botanical garden in Japan.</title>
        <authorList>
            <person name="Shunsuke S.S."/>
        </authorList>
    </citation>
    <scope>NUCLEOTIDE SEQUENCE [LARGE SCALE GENOMIC DNA]</scope>
    <source>
        <strain evidence="2 3">S-16</strain>
    </source>
</reference>
<reference evidence="2 3" key="1">
    <citation type="submission" date="2018-08" db="EMBL/GenBank/DDBJ databases">
        <authorList>
            <person name="Khan S.A."/>
            <person name="Jeon C.O."/>
            <person name="Chun B.H."/>
            <person name="Jeong S.E."/>
        </authorList>
    </citation>
    <scope>NUCLEOTIDE SEQUENCE [LARGE SCALE GENOMIC DNA]</scope>
    <source>
        <strain evidence="2 3">S-16</strain>
    </source>
</reference>
<gene>
    <name evidence="2" type="ORF">DZC73_07410</name>
</gene>
<dbReference type="Pfam" id="PF04392">
    <property type="entry name" value="ABC_sub_bind"/>
    <property type="match status" value="1"/>
</dbReference>